<keyword evidence="3" id="KW-1185">Reference proteome</keyword>
<evidence type="ECO:0000313" key="3">
    <source>
        <dbReference type="Proteomes" id="UP001258017"/>
    </source>
</evidence>
<gene>
    <name evidence="2" type="ORF">KPH14_005788</name>
</gene>
<evidence type="ECO:0000313" key="2">
    <source>
        <dbReference type="EMBL" id="KAK2576457.1"/>
    </source>
</evidence>
<protein>
    <submittedName>
        <fullName evidence="2">Uncharacterized protein</fullName>
    </submittedName>
</protein>
<reference evidence="2" key="2">
    <citation type="journal article" date="2023" name="Commun. Biol.">
        <title>Intrasexual cuticular hydrocarbon dimorphism in a wasp sheds light on hydrocarbon biosynthesis genes in Hymenoptera.</title>
        <authorList>
            <person name="Moris V.C."/>
            <person name="Podsiadlowski L."/>
            <person name="Martin S."/>
            <person name="Oeyen J.P."/>
            <person name="Donath A."/>
            <person name="Petersen M."/>
            <person name="Wilbrandt J."/>
            <person name="Misof B."/>
            <person name="Liedtke D."/>
            <person name="Thamm M."/>
            <person name="Scheiner R."/>
            <person name="Schmitt T."/>
            <person name="Niehuis O."/>
        </authorList>
    </citation>
    <scope>NUCLEOTIDE SEQUENCE</scope>
    <source>
        <strain evidence="2">GBR_01_08_01A</strain>
    </source>
</reference>
<dbReference type="Proteomes" id="UP001258017">
    <property type="component" value="Unassembled WGS sequence"/>
</dbReference>
<organism evidence="2 3">
    <name type="scientific">Odynerus spinipes</name>
    <dbReference type="NCBI Taxonomy" id="1348599"/>
    <lineage>
        <taxon>Eukaryota</taxon>
        <taxon>Metazoa</taxon>
        <taxon>Ecdysozoa</taxon>
        <taxon>Arthropoda</taxon>
        <taxon>Hexapoda</taxon>
        <taxon>Insecta</taxon>
        <taxon>Pterygota</taxon>
        <taxon>Neoptera</taxon>
        <taxon>Endopterygota</taxon>
        <taxon>Hymenoptera</taxon>
        <taxon>Apocrita</taxon>
        <taxon>Aculeata</taxon>
        <taxon>Vespoidea</taxon>
        <taxon>Vespidae</taxon>
        <taxon>Eumeninae</taxon>
        <taxon>Odynerus</taxon>
    </lineage>
</organism>
<name>A0AAD9RB27_9HYME</name>
<accession>A0AAD9RB27</accession>
<reference evidence="2" key="1">
    <citation type="submission" date="2021-08" db="EMBL/GenBank/DDBJ databases">
        <authorList>
            <person name="Misof B."/>
            <person name="Oliver O."/>
            <person name="Podsiadlowski L."/>
            <person name="Donath A."/>
            <person name="Peters R."/>
            <person name="Mayer C."/>
            <person name="Rust J."/>
            <person name="Gunkel S."/>
            <person name="Lesny P."/>
            <person name="Martin S."/>
            <person name="Oeyen J.P."/>
            <person name="Petersen M."/>
            <person name="Panagiotis P."/>
            <person name="Wilbrandt J."/>
            <person name="Tanja T."/>
        </authorList>
    </citation>
    <scope>NUCLEOTIDE SEQUENCE</scope>
    <source>
        <strain evidence="2">GBR_01_08_01A</strain>
        <tissue evidence="2">Thorax + abdomen</tissue>
    </source>
</reference>
<comment type="caution">
    <text evidence="2">The sequence shown here is derived from an EMBL/GenBank/DDBJ whole genome shotgun (WGS) entry which is preliminary data.</text>
</comment>
<sequence>MSCFGGRDDQIYLVEVLIDKLQLTPAKIKDIGEQPVMIKIRFLDFPVFEITRKDFQSLTLPPPSNKGIVNFSMGRSCLFIRKPKDLVQELRTATVGIGVFCVGDTYPLAESSLRLPGCFCDQVAMSTNDPENMPKPYSVKGGFHLLDPGENPSGTLDMEMKITCFGRFITTRYELRPNFFIFKKQDDDLREFCVERNIPPHFRDELAEANIALPQSVQDKLAADAEAKLPGQRKRDRKKGKKKKK</sequence>
<evidence type="ECO:0000256" key="1">
    <source>
        <dbReference type="SAM" id="MobiDB-lite"/>
    </source>
</evidence>
<feature type="region of interest" description="Disordered" evidence="1">
    <location>
        <begin position="222"/>
        <end position="245"/>
    </location>
</feature>
<dbReference type="AlphaFoldDB" id="A0AAD9RB27"/>
<dbReference type="EMBL" id="JAIFRP010004406">
    <property type="protein sequence ID" value="KAK2576457.1"/>
    <property type="molecule type" value="Genomic_DNA"/>
</dbReference>
<feature type="compositionally biased region" description="Basic residues" evidence="1">
    <location>
        <begin position="231"/>
        <end position="245"/>
    </location>
</feature>
<dbReference type="Pfam" id="PF14924">
    <property type="entry name" value="MAP10_N"/>
    <property type="match status" value="1"/>
</dbReference>
<proteinExistence type="predicted"/>